<dbReference type="EMBL" id="CP071137">
    <property type="protein sequence ID" value="QWY77906.1"/>
    <property type="molecule type" value="Genomic_DNA"/>
</dbReference>
<dbReference type="Proteomes" id="UP000683551">
    <property type="component" value="Chromosome"/>
</dbReference>
<name>A0A9E6MZ37_9PROT</name>
<gene>
    <name evidence="1" type="ORF">JZL65_02115</name>
</gene>
<accession>A0A9E6MZ37</accession>
<evidence type="ECO:0000313" key="1">
    <source>
        <dbReference type="EMBL" id="QWY77906.1"/>
    </source>
</evidence>
<sequence>MTAIGSLLSVPFAIPQTAIASLLPDVLSWVQRQVSELSGRLARQPTDWSSARTAIEGVLLERQLRYAFPTFETKMILFR</sequence>
<dbReference type="AlphaFoldDB" id="A0A9E6MZ37"/>
<protein>
    <submittedName>
        <fullName evidence="1">Uncharacterized protein</fullName>
    </submittedName>
</protein>
<reference evidence="1" key="1">
    <citation type="submission" date="2021-02" db="EMBL/GenBank/DDBJ databases">
        <title>Comparative genomics of Ferrovum myxofaciens strains, predominant extremophile bacteria forming large biofilm stalactites in acid mine ecosystems.</title>
        <authorList>
            <person name="Burkartova K."/>
            <person name="Ridl J."/>
            <person name="Pajer P."/>
            <person name="Falteisek L."/>
        </authorList>
    </citation>
    <scope>NUCLEOTIDE SEQUENCE</scope>
    <source>
        <strain evidence="1">MI1III</strain>
    </source>
</reference>
<organism evidence="1 2">
    <name type="scientific">Ferrovum myxofaciens</name>
    <dbReference type="NCBI Taxonomy" id="416213"/>
    <lineage>
        <taxon>Bacteria</taxon>
        <taxon>Pseudomonadati</taxon>
        <taxon>Pseudomonadota</taxon>
        <taxon>Betaproteobacteria</taxon>
        <taxon>Ferrovales</taxon>
        <taxon>Ferrovaceae</taxon>
        <taxon>Ferrovum</taxon>
    </lineage>
</organism>
<proteinExistence type="predicted"/>
<dbReference type="RefSeq" id="WP_273145405.1">
    <property type="nucleotide sequence ID" value="NZ_CP070327.1"/>
</dbReference>
<evidence type="ECO:0000313" key="2">
    <source>
        <dbReference type="Proteomes" id="UP000683551"/>
    </source>
</evidence>